<dbReference type="EMBL" id="JAGFNK010000614">
    <property type="protein sequence ID" value="KAI9447013.1"/>
    <property type="molecule type" value="Genomic_DNA"/>
</dbReference>
<organism evidence="1 2">
    <name type="scientific">Russula earlei</name>
    <dbReference type="NCBI Taxonomy" id="71964"/>
    <lineage>
        <taxon>Eukaryota</taxon>
        <taxon>Fungi</taxon>
        <taxon>Dikarya</taxon>
        <taxon>Basidiomycota</taxon>
        <taxon>Agaricomycotina</taxon>
        <taxon>Agaricomycetes</taxon>
        <taxon>Russulales</taxon>
        <taxon>Russulaceae</taxon>
        <taxon>Russula</taxon>
    </lineage>
</organism>
<accession>A0ACC0TU65</accession>
<protein>
    <submittedName>
        <fullName evidence="1">Uncharacterized protein</fullName>
    </submittedName>
</protein>
<reference evidence="1" key="1">
    <citation type="submission" date="2021-03" db="EMBL/GenBank/DDBJ databases">
        <title>Evolutionary priming and transition to the ectomycorrhizal habit in an iconic lineage of mushroom-forming fungi: is preadaptation a requirement?</title>
        <authorList>
            <consortium name="DOE Joint Genome Institute"/>
            <person name="Looney B.P."/>
            <person name="Miyauchi S."/>
            <person name="Morin E."/>
            <person name="Drula E."/>
            <person name="Courty P.E."/>
            <person name="Chicoki N."/>
            <person name="Fauchery L."/>
            <person name="Kohler A."/>
            <person name="Kuo A."/>
            <person name="LaButti K."/>
            <person name="Pangilinan J."/>
            <person name="Lipzen A."/>
            <person name="Riley R."/>
            <person name="Andreopoulos W."/>
            <person name="He G."/>
            <person name="Johnson J."/>
            <person name="Barry K.W."/>
            <person name="Grigoriev I.V."/>
            <person name="Nagy L."/>
            <person name="Hibbett D."/>
            <person name="Henrissat B."/>
            <person name="Matheny P.B."/>
            <person name="Labbe J."/>
            <person name="Martin A.F."/>
        </authorList>
    </citation>
    <scope>NUCLEOTIDE SEQUENCE</scope>
    <source>
        <strain evidence="1">BPL698</strain>
    </source>
</reference>
<keyword evidence="2" id="KW-1185">Reference proteome</keyword>
<evidence type="ECO:0000313" key="2">
    <source>
        <dbReference type="Proteomes" id="UP001207468"/>
    </source>
</evidence>
<gene>
    <name evidence="1" type="ORF">F5148DRAFT_1252790</name>
</gene>
<evidence type="ECO:0000313" key="1">
    <source>
        <dbReference type="EMBL" id="KAI9447013.1"/>
    </source>
</evidence>
<dbReference type="Proteomes" id="UP001207468">
    <property type="component" value="Unassembled WGS sequence"/>
</dbReference>
<proteinExistence type="predicted"/>
<comment type="caution">
    <text evidence="1">The sequence shown here is derived from an EMBL/GenBank/DDBJ whole genome shotgun (WGS) entry which is preliminary data.</text>
</comment>
<name>A0ACC0TU65_9AGAM</name>
<sequence length="110" mass="12086">MPRVSDALVMLVWSALGHSMGVWFLTFVSSPFALSPQLFTVSVVLAVSRFSPRSQLGHGQVALHSVHHDCHSLASRNIYCIGCEPTRVFHDLCPSIVTHSGILYRGIANR</sequence>